<protein>
    <submittedName>
        <fullName evidence="5">Polar-differentiation response regulator DivK</fullName>
    </submittedName>
</protein>
<evidence type="ECO:0000256" key="3">
    <source>
        <dbReference type="PROSITE-ProRule" id="PRU00169"/>
    </source>
</evidence>
<dbReference type="PANTHER" id="PTHR45339:SF1">
    <property type="entry name" value="HYBRID SIGNAL TRANSDUCTION HISTIDINE KINASE J"/>
    <property type="match status" value="1"/>
</dbReference>
<evidence type="ECO:0000256" key="1">
    <source>
        <dbReference type="ARBA" id="ARBA00022553"/>
    </source>
</evidence>
<dbReference type="OrthoDB" id="254537at2"/>
<dbReference type="SMART" id="SM00448">
    <property type="entry name" value="REC"/>
    <property type="match status" value="1"/>
</dbReference>
<dbReference type="PANTHER" id="PTHR45339">
    <property type="entry name" value="HYBRID SIGNAL TRANSDUCTION HISTIDINE KINASE J"/>
    <property type="match status" value="1"/>
</dbReference>
<organism evidence="5 6">
    <name type="scientific">Leptospira fainei serovar Hurstbridge str. BUT 6</name>
    <dbReference type="NCBI Taxonomy" id="1193011"/>
    <lineage>
        <taxon>Bacteria</taxon>
        <taxon>Pseudomonadati</taxon>
        <taxon>Spirochaetota</taxon>
        <taxon>Spirochaetia</taxon>
        <taxon>Leptospirales</taxon>
        <taxon>Leptospiraceae</taxon>
        <taxon>Leptospira</taxon>
    </lineage>
</organism>
<dbReference type="AlphaFoldDB" id="S3V820"/>
<keyword evidence="6" id="KW-1185">Reference proteome</keyword>
<evidence type="ECO:0000313" key="5">
    <source>
        <dbReference type="EMBL" id="EPG72525.1"/>
    </source>
</evidence>
<accession>S3V820</accession>
<dbReference type="STRING" id="1193011.LEP1GSC058_0925"/>
<keyword evidence="1 3" id="KW-0597">Phosphoprotein</keyword>
<dbReference type="EMBL" id="AKWZ02000011">
    <property type="protein sequence ID" value="EPG72525.1"/>
    <property type="molecule type" value="Genomic_DNA"/>
</dbReference>
<proteinExistence type="predicted"/>
<evidence type="ECO:0000313" key="6">
    <source>
        <dbReference type="Proteomes" id="UP000014540"/>
    </source>
</evidence>
<dbReference type="Pfam" id="PF00072">
    <property type="entry name" value="Response_reg"/>
    <property type="match status" value="1"/>
</dbReference>
<reference evidence="5" key="1">
    <citation type="submission" date="2013-04" db="EMBL/GenBank/DDBJ databases">
        <authorList>
            <person name="Harkins D.M."/>
            <person name="Durkin A.S."/>
            <person name="Selengut J.D."/>
            <person name="Sanka R."/>
            <person name="DePew J."/>
            <person name="Purushe J."/>
            <person name="Ahmed A."/>
            <person name="van der Linden H."/>
            <person name="Goris M.G.A."/>
            <person name="Hartskeerl R.A."/>
            <person name="Vinetz J.M."/>
            <person name="Sutton G.G."/>
            <person name="Nelson W.C."/>
            <person name="Fouts D.E."/>
        </authorList>
    </citation>
    <scope>NUCLEOTIDE SEQUENCE [LARGE SCALE GENOMIC DNA]</scope>
    <source>
        <strain evidence="5">BUT 6</strain>
    </source>
</reference>
<dbReference type="InterPro" id="IPR001789">
    <property type="entry name" value="Sig_transdc_resp-reg_receiver"/>
</dbReference>
<dbReference type="SUPFAM" id="SSF52172">
    <property type="entry name" value="CheY-like"/>
    <property type="match status" value="1"/>
</dbReference>
<evidence type="ECO:0000259" key="4">
    <source>
        <dbReference type="PROSITE" id="PS50110"/>
    </source>
</evidence>
<dbReference type="CDD" id="cd17548">
    <property type="entry name" value="REC_DivK-like"/>
    <property type="match status" value="1"/>
</dbReference>
<dbReference type="GO" id="GO:0000160">
    <property type="term" value="P:phosphorelay signal transduction system"/>
    <property type="evidence" value="ECO:0007669"/>
    <property type="project" value="UniProtKB-KW"/>
</dbReference>
<comment type="caution">
    <text evidence="5">The sequence shown here is derived from an EMBL/GenBank/DDBJ whole genome shotgun (WGS) entry which is preliminary data.</text>
</comment>
<dbReference type="Proteomes" id="UP000014540">
    <property type="component" value="Unassembled WGS sequence"/>
</dbReference>
<sequence length="126" mass="13898">MNAKVLIVDDNPTNLKLACNVLKSAGFEIISAIDAEDTLHNLEMFLPDIILMDIELPGMDGLTLTKLLKENNKTKHIPIVALTSYAMKGDQEKAFQSGCIGYITKPINTRIFPSQVIGFLGNVRHD</sequence>
<dbReference type="Gene3D" id="3.40.50.2300">
    <property type="match status" value="1"/>
</dbReference>
<evidence type="ECO:0000256" key="2">
    <source>
        <dbReference type="ARBA" id="ARBA00023012"/>
    </source>
</evidence>
<dbReference type="InterPro" id="IPR011006">
    <property type="entry name" value="CheY-like_superfamily"/>
</dbReference>
<dbReference type="PROSITE" id="PS50110">
    <property type="entry name" value="RESPONSE_REGULATORY"/>
    <property type="match status" value="1"/>
</dbReference>
<name>S3V820_9LEPT</name>
<keyword evidence="2" id="KW-0902">Two-component regulatory system</keyword>
<dbReference type="RefSeq" id="WP_016551094.1">
    <property type="nucleotide sequence ID" value="NZ_AKWZ02000011.1"/>
</dbReference>
<feature type="modified residue" description="4-aspartylphosphate" evidence="3">
    <location>
        <position position="53"/>
    </location>
</feature>
<feature type="domain" description="Response regulatory" evidence="4">
    <location>
        <begin position="4"/>
        <end position="120"/>
    </location>
</feature>
<gene>
    <name evidence="5" type="ORF">LEP1GSC058_0925</name>
</gene>